<dbReference type="InterPro" id="IPR027469">
    <property type="entry name" value="Cation_efflux_TMD_sf"/>
</dbReference>
<dbReference type="InterPro" id="IPR002524">
    <property type="entry name" value="Cation_efflux"/>
</dbReference>
<dbReference type="Gene3D" id="1.20.1510.10">
    <property type="entry name" value="Cation efflux protein transmembrane domain"/>
    <property type="match status" value="1"/>
</dbReference>
<evidence type="ECO:0000259" key="6">
    <source>
        <dbReference type="Pfam" id="PF01545"/>
    </source>
</evidence>
<evidence type="ECO:0000256" key="2">
    <source>
        <dbReference type="ARBA" id="ARBA00022692"/>
    </source>
</evidence>
<keyword evidence="8" id="KW-1185">Reference proteome</keyword>
<evidence type="ECO:0000256" key="1">
    <source>
        <dbReference type="ARBA" id="ARBA00004141"/>
    </source>
</evidence>
<feature type="domain" description="Cation efflux protein transmembrane" evidence="6">
    <location>
        <begin position="22"/>
        <end position="210"/>
    </location>
</feature>
<name>A0ABN0GT03_STRRT</name>
<dbReference type="PANTHER" id="PTHR11562:SF17">
    <property type="entry name" value="RE54080P-RELATED"/>
    <property type="match status" value="1"/>
</dbReference>
<gene>
    <name evidence="7" type="ORF">SRA_02256</name>
</gene>
<keyword evidence="3 5" id="KW-1133">Transmembrane helix</keyword>
<evidence type="ECO:0000313" key="7">
    <source>
        <dbReference type="EMBL" id="EJN93321.1"/>
    </source>
</evidence>
<dbReference type="PANTHER" id="PTHR11562">
    <property type="entry name" value="CATION EFFLUX PROTEIN/ ZINC TRANSPORTER"/>
    <property type="match status" value="1"/>
</dbReference>
<keyword evidence="2 5" id="KW-0812">Transmembrane</keyword>
<dbReference type="EMBL" id="AJTZ01000005">
    <property type="protein sequence ID" value="EJN93321.1"/>
    <property type="molecule type" value="Genomic_DNA"/>
</dbReference>
<comment type="caution">
    <text evidence="7">The sequence shown here is derived from an EMBL/GenBank/DDBJ whole genome shotgun (WGS) entry which is preliminary data.</text>
</comment>
<evidence type="ECO:0000313" key="8">
    <source>
        <dbReference type="Proteomes" id="UP000007815"/>
    </source>
</evidence>
<feature type="transmembrane region" description="Helical" evidence="5">
    <location>
        <begin position="155"/>
        <end position="175"/>
    </location>
</feature>
<dbReference type="InterPro" id="IPR058533">
    <property type="entry name" value="Cation_efflux_TM"/>
</dbReference>
<accession>A0ABN0GT03</accession>
<comment type="subcellular location">
    <subcellularLocation>
        <location evidence="1">Membrane</location>
        <topology evidence="1">Multi-pass membrane protein</topology>
    </subcellularLocation>
</comment>
<dbReference type="SUPFAM" id="SSF161111">
    <property type="entry name" value="Cation efflux protein transmembrane domain-like"/>
    <property type="match status" value="1"/>
</dbReference>
<sequence length="312" mass="35563">MGKHHHHHGHHHDVSNQSTTRIFIAFMSNFVFAIIEMIFGGIFNSSAILADSVHDFGDALAIGLSYYFERLSKRRSDYQYTLGYWRFSLLGALMTAVILIIGSALVLFENVQKIMHPEPVNYNGMLVLGLIAIAVNIVASRVLNGDESEHESILSLHFLEDILGWVAVIIVSLVLRVTDWYILDPLLSVAIALFILSQALPKFIRNLSVFLERAPGNCDIQQLEREILALEWVQAINQFNLWSLDGRKNIAMIHLLVSPDCNEQLLKDRVHHLFQTHHIVESAVECDHSTFQHLHHSPYIKNNLKMNHNSYE</sequence>
<feature type="transmembrane region" description="Helical" evidence="5">
    <location>
        <begin position="120"/>
        <end position="143"/>
    </location>
</feature>
<dbReference type="InterPro" id="IPR050681">
    <property type="entry name" value="CDF/SLC30A"/>
</dbReference>
<dbReference type="NCBIfam" id="TIGR01297">
    <property type="entry name" value="CDF"/>
    <property type="match status" value="1"/>
</dbReference>
<evidence type="ECO:0000256" key="5">
    <source>
        <dbReference type="SAM" id="Phobius"/>
    </source>
</evidence>
<feature type="transmembrane region" description="Helical" evidence="5">
    <location>
        <begin position="89"/>
        <end position="108"/>
    </location>
</feature>
<dbReference type="RefSeq" id="WP_003087133.1">
    <property type="nucleotide sequence ID" value="NZ_AJTZ01000005.1"/>
</dbReference>
<dbReference type="Proteomes" id="UP000007815">
    <property type="component" value="Unassembled WGS sequence"/>
</dbReference>
<feature type="transmembrane region" description="Helical" evidence="5">
    <location>
        <begin position="181"/>
        <end position="200"/>
    </location>
</feature>
<evidence type="ECO:0000256" key="4">
    <source>
        <dbReference type="ARBA" id="ARBA00023136"/>
    </source>
</evidence>
<proteinExistence type="predicted"/>
<feature type="transmembrane region" description="Helical" evidence="5">
    <location>
        <begin position="21"/>
        <end position="42"/>
    </location>
</feature>
<dbReference type="Pfam" id="PF01545">
    <property type="entry name" value="Cation_efflux"/>
    <property type="match status" value="1"/>
</dbReference>
<evidence type="ECO:0000256" key="3">
    <source>
        <dbReference type="ARBA" id="ARBA00022989"/>
    </source>
</evidence>
<protein>
    <submittedName>
        <fullName evidence="7">Cation efflux system protein</fullName>
    </submittedName>
</protein>
<keyword evidence="4 5" id="KW-0472">Membrane</keyword>
<organism evidence="7 8">
    <name type="scientific">Streptococcus ratti FA-1 = DSM 20564</name>
    <dbReference type="NCBI Taxonomy" id="699248"/>
    <lineage>
        <taxon>Bacteria</taxon>
        <taxon>Bacillati</taxon>
        <taxon>Bacillota</taxon>
        <taxon>Bacilli</taxon>
        <taxon>Lactobacillales</taxon>
        <taxon>Streptococcaceae</taxon>
        <taxon>Streptococcus</taxon>
    </lineage>
</organism>
<reference evidence="7 8" key="1">
    <citation type="submission" date="2009-12" db="EMBL/GenBank/DDBJ databases">
        <authorList>
            <person name="Lefebure T."/>
            <person name="Cornejo O.E."/>
            <person name="Pavinski Bitar P.D."/>
            <person name="Lang P."/>
            <person name="Stanhope M.J."/>
        </authorList>
    </citation>
    <scope>NUCLEOTIDE SEQUENCE [LARGE SCALE GENOMIC DNA]</scope>
    <source>
        <strain evidence="7 8">FA-1</strain>
    </source>
</reference>